<feature type="transmembrane region" description="Helical" evidence="1">
    <location>
        <begin position="12"/>
        <end position="32"/>
    </location>
</feature>
<dbReference type="WBParaSite" id="Pan_g4154.t1">
    <property type="protein sequence ID" value="Pan_g4154.t1"/>
    <property type="gene ID" value="Pan_g4154"/>
</dbReference>
<evidence type="ECO:0000313" key="3">
    <source>
        <dbReference type="WBParaSite" id="Pan_g4154.t1"/>
    </source>
</evidence>
<keyword evidence="2" id="KW-1185">Reference proteome</keyword>
<sequence length="146" mass="16287">MDMNRNEERFALVVAIHSILAMAYLCSVIFFIPSSSKAIFAFVLAAIILMATCVYGCLIAFKRGFNRQKKKFLKVLLVNLIPVLFCIPASFFLNSAEYKYVCAYTGIVYVVTVGVFIIVELYCRTGVAPPANENLPLDNAEPAWNL</sequence>
<feature type="transmembrane region" description="Helical" evidence="1">
    <location>
        <begin position="98"/>
        <end position="119"/>
    </location>
</feature>
<feature type="transmembrane region" description="Helical" evidence="1">
    <location>
        <begin position="73"/>
        <end position="92"/>
    </location>
</feature>
<organism evidence="2 3">
    <name type="scientific">Panagrellus redivivus</name>
    <name type="common">Microworm</name>
    <dbReference type="NCBI Taxonomy" id="6233"/>
    <lineage>
        <taxon>Eukaryota</taxon>
        <taxon>Metazoa</taxon>
        <taxon>Ecdysozoa</taxon>
        <taxon>Nematoda</taxon>
        <taxon>Chromadorea</taxon>
        <taxon>Rhabditida</taxon>
        <taxon>Tylenchina</taxon>
        <taxon>Panagrolaimomorpha</taxon>
        <taxon>Panagrolaimoidea</taxon>
        <taxon>Panagrolaimidae</taxon>
        <taxon>Panagrellus</taxon>
    </lineage>
</organism>
<reference evidence="2" key="1">
    <citation type="journal article" date="2013" name="Genetics">
        <title>The draft genome and transcriptome of Panagrellus redivivus are shaped by the harsh demands of a free-living lifestyle.</title>
        <authorList>
            <person name="Srinivasan J."/>
            <person name="Dillman A.R."/>
            <person name="Macchietto M.G."/>
            <person name="Heikkinen L."/>
            <person name="Lakso M."/>
            <person name="Fracchia K.M."/>
            <person name="Antoshechkin I."/>
            <person name="Mortazavi A."/>
            <person name="Wong G."/>
            <person name="Sternberg P.W."/>
        </authorList>
    </citation>
    <scope>NUCLEOTIDE SEQUENCE [LARGE SCALE GENOMIC DNA]</scope>
    <source>
        <strain evidence="2">MT8872</strain>
    </source>
</reference>
<evidence type="ECO:0000256" key="1">
    <source>
        <dbReference type="SAM" id="Phobius"/>
    </source>
</evidence>
<name>A0A7E4VWM1_PANRE</name>
<feature type="transmembrane region" description="Helical" evidence="1">
    <location>
        <begin position="38"/>
        <end position="61"/>
    </location>
</feature>
<reference evidence="3" key="2">
    <citation type="submission" date="2020-10" db="UniProtKB">
        <authorList>
            <consortium name="WormBaseParasite"/>
        </authorList>
    </citation>
    <scope>IDENTIFICATION</scope>
</reference>
<evidence type="ECO:0000313" key="2">
    <source>
        <dbReference type="Proteomes" id="UP000492821"/>
    </source>
</evidence>
<accession>A0A7E4VWM1</accession>
<keyword evidence="1" id="KW-1133">Transmembrane helix</keyword>
<dbReference type="AlphaFoldDB" id="A0A7E4VWM1"/>
<dbReference type="Proteomes" id="UP000492821">
    <property type="component" value="Unassembled WGS sequence"/>
</dbReference>
<proteinExistence type="predicted"/>
<keyword evidence="1" id="KW-0472">Membrane</keyword>
<protein>
    <submittedName>
        <fullName evidence="3">Inner membrane transport protein YhaO</fullName>
    </submittedName>
</protein>
<keyword evidence="1" id="KW-0812">Transmembrane</keyword>